<reference evidence="1" key="1">
    <citation type="submission" date="2019-11" db="EMBL/GenBank/DDBJ databases">
        <authorList>
            <person name="Kojima H."/>
        </authorList>
    </citation>
    <scope>NUCLEOTIDE SEQUENCE</scope>
    <source>
        <strain evidence="1">H1576</strain>
    </source>
</reference>
<dbReference type="EMBL" id="CP046072">
    <property type="protein sequence ID" value="QSZ41252.1"/>
    <property type="molecule type" value="Genomic_DNA"/>
</dbReference>
<protein>
    <recommendedName>
        <fullName evidence="3">Integrase</fullName>
    </recommendedName>
</protein>
<evidence type="ECO:0008006" key="3">
    <source>
        <dbReference type="Google" id="ProtNLM"/>
    </source>
</evidence>
<gene>
    <name evidence="1" type="ORF">GJV85_03705</name>
</gene>
<evidence type="ECO:0000313" key="1">
    <source>
        <dbReference type="EMBL" id="QSZ41252.1"/>
    </source>
</evidence>
<dbReference type="SUPFAM" id="SSF56349">
    <property type="entry name" value="DNA breaking-rejoining enzymes"/>
    <property type="match status" value="1"/>
</dbReference>
<evidence type="ECO:0000313" key="2">
    <source>
        <dbReference type="Proteomes" id="UP000671852"/>
    </source>
</evidence>
<reference evidence="1" key="2">
    <citation type="submission" date="2021-04" db="EMBL/GenBank/DDBJ databases">
        <title>Isolation and characterization of a novel species of the genus Sulfurimonas.</title>
        <authorList>
            <person name="Fukui M."/>
        </authorList>
    </citation>
    <scope>NUCLEOTIDE SEQUENCE</scope>
    <source>
        <strain evidence="1">H1576</strain>
    </source>
</reference>
<organism evidence="1 2">
    <name type="scientific">Sulfurimonas aquatica</name>
    <dbReference type="NCBI Taxonomy" id="2672570"/>
    <lineage>
        <taxon>Bacteria</taxon>
        <taxon>Pseudomonadati</taxon>
        <taxon>Campylobacterota</taxon>
        <taxon>Epsilonproteobacteria</taxon>
        <taxon>Campylobacterales</taxon>
        <taxon>Sulfurimonadaceae</taxon>
        <taxon>Sulfurimonas</taxon>
    </lineage>
</organism>
<dbReference type="AlphaFoldDB" id="A0A975AZ38"/>
<accession>A0A975AZ38</accession>
<dbReference type="Proteomes" id="UP000671852">
    <property type="component" value="Chromosome"/>
</dbReference>
<proteinExistence type="predicted"/>
<dbReference type="RefSeq" id="WP_207562530.1">
    <property type="nucleotide sequence ID" value="NZ_CP046072.1"/>
</dbReference>
<dbReference type="InterPro" id="IPR011010">
    <property type="entry name" value="DNA_brk_join_enz"/>
</dbReference>
<dbReference type="KEGG" id="saqt:GJV85_03705"/>
<name>A0A975AZ38_9BACT</name>
<sequence length="286" mass="32853">MPSLKGSSFEKQQRDMNFKLFALGTKKANDNLTHSEALLTKRNMYFKDFSDYLESTGQDGKFNLLLNEENLNGFLEQRLDGLALSTVENYLSGFNSLLSAFKEVNITVGVSENYFKEKFNDIKVSTPINQDTENRGLQSESILEDLKEIRYESFVLGRIMLNNGYRISETMAIAKEPHKYIKPLGNGDYKITGVVGKGGKIYHDKIINHKDRELILNMKSIPSKQSFNRDLKQLDPNLRAHDYRYQFAKNLFHEKVSELGYKGALLEVSKALNHNRESVSLWYLRG</sequence>
<dbReference type="GO" id="GO:0003677">
    <property type="term" value="F:DNA binding"/>
    <property type="evidence" value="ECO:0007669"/>
    <property type="project" value="InterPro"/>
</dbReference>
<keyword evidence="2" id="KW-1185">Reference proteome</keyword>